<evidence type="ECO:0000259" key="12">
    <source>
        <dbReference type="PROSITE" id="PS50846"/>
    </source>
</evidence>
<dbReference type="PROSITE" id="PS50846">
    <property type="entry name" value="HMA_2"/>
    <property type="match status" value="1"/>
</dbReference>
<dbReference type="Pfam" id="PF00403">
    <property type="entry name" value="HMA"/>
    <property type="match status" value="1"/>
</dbReference>
<evidence type="ECO:0000256" key="8">
    <source>
        <dbReference type="ARBA" id="ARBA00023157"/>
    </source>
</evidence>
<keyword evidence="6" id="KW-0963">Cytoplasm</keyword>
<comment type="similarity">
    <text evidence="9">In the C-terminal section; belongs to the Cu-Zn superoxide dismutase family.</text>
</comment>
<evidence type="ECO:0000256" key="11">
    <source>
        <dbReference type="SAM" id="MobiDB-lite"/>
    </source>
</evidence>
<dbReference type="Gene3D" id="3.30.70.100">
    <property type="match status" value="1"/>
</dbReference>
<gene>
    <name evidence="13" type="ORF">QBC41DRAFT_221358</name>
</gene>
<evidence type="ECO:0000256" key="9">
    <source>
        <dbReference type="ARBA" id="ARBA00025798"/>
    </source>
</evidence>
<comment type="cofactor">
    <cofactor evidence="1">
        <name>Cu(2+)</name>
        <dbReference type="ChEBI" id="CHEBI:29036"/>
    </cofactor>
</comment>
<comment type="caution">
    <text evidence="13">The sequence shown here is derived from an EMBL/GenBank/DDBJ whole genome shotgun (WGS) entry which is preliminary data.</text>
</comment>
<evidence type="ECO:0000256" key="3">
    <source>
        <dbReference type="ARBA" id="ARBA00004496"/>
    </source>
</evidence>
<feature type="compositionally biased region" description="Low complexity" evidence="11">
    <location>
        <begin position="37"/>
        <end position="48"/>
    </location>
</feature>
<dbReference type="InterPro" id="IPR006121">
    <property type="entry name" value="HMA_dom"/>
</dbReference>
<dbReference type="CDD" id="cd00371">
    <property type="entry name" value="HMA"/>
    <property type="match status" value="1"/>
</dbReference>
<reference evidence="13" key="1">
    <citation type="submission" date="2023-06" db="EMBL/GenBank/DDBJ databases">
        <title>Genome-scale phylogeny and comparative genomics of the fungal order Sordariales.</title>
        <authorList>
            <consortium name="Lawrence Berkeley National Laboratory"/>
            <person name="Hensen N."/>
            <person name="Bonometti L."/>
            <person name="Westerberg I."/>
            <person name="Brannstrom I.O."/>
            <person name="Guillou S."/>
            <person name="Cros-Aarteil S."/>
            <person name="Calhoun S."/>
            <person name="Haridas S."/>
            <person name="Kuo A."/>
            <person name="Mondo S."/>
            <person name="Pangilinan J."/>
            <person name="Riley R."/>
            <person name="Labutti K."/>
            <person name="Andreopoulos B."/>
            <person name="Lipzen A."/>
            <person name="Chen C."/>
            <person name="Yanf M."/>
            <person name="Daum C."/>
            <person name="Ng V."/>
            <person name="Clum A."/>
            <person name="Steindorff A."/>
            <person name="Ohm R."/>
            <person name="Martin F."/>
            <person name="Silar P."/>
            <person name="Natvig D."/>
            <person name="Lalanne C."/>
            <person name="Gautier V."/>
            <person name="Ament-Velasquez S.L."/>
            <person name="Kruys A."/>
            <person name="Hutchinson M.I."/>
            <person name="Powell A.J."/>
            <person name="Barry K."/>
            <person name="Miller A.N."/>
            <person name="Grigoriev I.V."/>
            <person name="Debuchy R."/>
            <person name="Gladieux P."/>
            <person name="Thoren M.H."/>
            <person name="Johannesson H."/>
        </authorList>
    </citation>
    <scope>NUCLEOTIDE SEQUENCE</scope>
    <source>
        <strain evidence="13">CBS 307.81</strain>
    </source>
</reference>
<comment type="function">
    <text evidence="2">Destroys radicals which are normally produced within the cells and which are toxic to biological systems.</text>
</comment>
<dbReference type="Gene3D" id="2.60.40.200">
    <property type="entry name" value="Superoxide dismutase, copper/zinc binding domain"/>
    <property type="match status" value="1"/>
</dbReference>
<organism evidence="13 14">
    <name type="scientific">Cercophora samala</name>
    <dbReference type="NCBI Taxonomy" id="330535"/>
    <lineage>
        <taxon>Eukaryota</taxon>
        <taxon>Fungi</taxon>
        <taxon>Dikarya</taxon>
        <taxon>Ascomycota</taxon>
        <taxon>Pezizomycotina</taxon>
        <taxon>Sordariomycetes</taxon>
        <taxon>Sordariomycetidae</taxon>
        <taxon>Sordariales</taxon>
        <taxon>Lasiosphaeriaceae</taxon>
        <taxon>Cercophora</taxon>
    </lineage>
</organism>
<evidence type="ECO:0000256" key="4">
    <source>
        <dbReference type="ARBA" id="ARBA00010636"/>
    </source>
</evidence>
<evidence type="ECO:0000256" key="5">
    <source>
        <dbReference type="ARBA" id="ARBA00016103"/>
    </source>
</evidence>
<dbReference type="SUPFAM" id="SSF55008">
    <property type="entry name" value="HMA, heavy metal-associated domain"/>
    <property type="match status" value="1"/>
</dbReference>
<sequence length="337" mass="36008">MPPIPKFSFTKPIVYSLSGIALLASAGAYAYRRQPLHLQQQRQRSQSPENKSFNSPIISAPTTSSSKMAVTTPFQTLFAVPMHCESCANDISQALHKVPGITKVEPDVKEQLVKIEGTAPPSAIVDAIQATGRDAILRGSGDSNSAAVSILETYYHRSVQEAAASASASKPAGSWINQRLVRGLARMVQVSPTETVVDLTIRGLSPGKYRATIRAYGNLQDGVTSAGPVWRGTTAAADSEAKSSPRGDLGTVEIGSDGRGTVFLNRPFQVWEVIGHALVVSPNDESDEGKPLTNDENTVVGIIARSAGVWDNDKTVCSCTGKTLWEERKDEVSKGML</sequence>
<comment type="subcellular location">
    <subcellularLocation>
        <location evidence="3">Cytoplasm</location>
    </subcellularLocation>
</comment>
<evidence type="ECO:0000256" key="7">
    <source>
        <dbReference type="ARBA" id="ARBA00022723"/>
    </source>
</evidence>
<evidence type="ECO:0000256" key="6">
    <source>
        <dbReference type="ARBA" id="ARBA00022490"/>
    </source>
</evidence>
<accession>A0AA40DBR0</accession>
<feature type="compositionally biased region" description="Low complexity" evidence="11">
    <location>
        <begin position="55"/>
        <end position="64"/>
    </location>
</feature>
<keyword evidence="8" id="KW-1015">Disulfide bond</keyword>
<dbReference type="Proteomes" id="UP001174997">
    <property type="component" value="Unassembled WGS sequence"/>
</dbReference>
<dbReference type="FunFam" id="3.30.70.100:FF:000038">
    <property type="entry name" value="Superoxide dismutase 1 copper chaperone"/>
    <property type="match status" value="1"/>
</dbReference>
<evidence type="ECO:0000313" key="13">
    <source>
        <dbReference type="EMBL" id="KAK0670651.1"/>
    </source>
</evidence>
<dbReference type="InterPro" id="IPR024134">
    <property type="entry name" value="SOD_Cu/Zn_/chaperone"/>
</dbReference>
<keyword evidence="14" id="KW-1185">Reference proteome</keyword>
<dbReference type="InterPro" id="IPR036423">
    <property type="entry name" value="SOD-like_Cu/Zn_dom_sf"/>
</dbReference>
<feature type="domain" description="HMA" evidence="12">
    <location>
        <begin position="73"/>
        <end position="136"/>
    </location>
</feature>
<evidence type="ECO:0000256" key="2">
    <source>
        <dbReference type="ARBA" id="ARBA00003917"/>
    </source>
</evidence>
<dbReference type="InterPro" id="IPR001424">
    <property type="entry name" value="SOD_Cu_Zn_dom"/>
</dbReference>
<keyword evidence="7" id="KW-0479">Metal-binding</keyword>
<dbReference type="PANTHER" id="PTHR10003">
    <property type="entry name" value="SUPEROXIDE DISMUTASE CU-ZN -RELATED"/>
    <property type="match status" value="1"/>
</dbReference>
<dbReference type="GO" id="GO:0005737">
    <property type="term" value="C:cytoplasm"/>
    <property type="evidence" value="ECO:0007669"/>
    <property type="project" value="UniProtKB-SubCell"/>
</dbReference>
<proteinExistence type="inferred from homology"/>
<dbReference type="GO" id="GO:0005507">
    <property type="term" value="F:copper ion binding"/>
    <property type="evidence" value="ECO:0007669"/>
    <property type="project" value="InterPro"/>
</dbReference>
<dbReference type="Pfam" id="PF00080">
    <property type="entry name" value="Sod_Cu"/>
    <property type="match status" value="1"/>
</dbReference>
<feature type="region of interest" description="Disordered" evidence="11">
    <location>
        <begin position="37"/>
        <end position="64"/>
    </location>
</feature>
<dbReference type="InterPro" id="IPR036163">
    <property type="entry name" value="HMA_dom_sf"/>
</dbReference>
<dbReference type="SUPFAM" id="SSF49329">
    <property type="entry name" value="Cu,Zn superoxide dismutase-like"/>
    <property type="match status" value="1"/>
</dbReference>
<evidence type="ECO:0000256" key="1">
    <source>
        <dbReference type="ARBA" id="ARBA00001973"/>
    </source>
</evidence>
<dbReference type="AlphaFoldDB" id="A0AA40DBR0"/>
<name>A0AA40DBR0_9PEZI</name>
<dbReference type="EMBL" id="JAULSY010000029">
    <property type="protein sequence ID" value="KAK0670651.1"/>
    <property type="molecule type" value="Genomic_DNA"/>
</dbReference>
<protein>
    <recommendedName>
        <fullName evidence="5">Superoxide dismutase 1 copper chaperone</fullName>
    </recommendedName>
    <alternativeName>
        <fullName evidence="10">Superoxide dismutase copper chaperone</fullName>
    </alternativeName>
</protein>
<evidence type="ECO:0000256" key="10">
    <source>
        <dbReference type="ARBA" id="ARBA00032899"/>
    </source>
</evidence>
<dbReference type="GO" id="GO:0006801">
    <property type="term" value="P:superoxide metabolic process"/>
    <property type="evidence" value="ECO:0007669"/>
    <property type="project" value="InterPro"/>
</dbReference>
<comment type="similarity">
    <text evidence="4">Belongs to the CCS1 family.</text>
</comment>
<evidence type="ECO:0000313" key="14">
    <source>
        <dbReference type="Proteomes" id="UP001174997"/>
    </source>
</evidence>